<dbReference type="Proteomes" id="UP000238823">
    <property type="component" value="Unassembled WGS sequence"/>
</dbReference>
<comment type="caution">
    <text evidence="2">The sequence shown here is derived from an EMBL/GenBank/DDBJ whole genome shotgun (WGS) entry which is preliminary data.</text>
</comment>
<dbReference type="InterPro" id="IPR010998">
    <property type="entry name" value="Integrase_recombinase_N"/>
</dbReference>
<evidence type="ECO:0000313" key="2">
    <source>
        <dbReference type="EMBL" id="PRP98554.1"/>
    </source>
</evidence>
<name>A0A2S9Y0C0_9BACT</name>
<protein>
    <recommendedName>
        <fullName evidence="4">Integrase</fullName>
    </recommendedName>
</protein>
<evidence type="ECO:0000256" key="1">
    <source>
        <dbReference type="ARBA" id="ARBA00023125"/>
    </source>
</evidence>
<gene>
    <name evidence="2" type="ORF">ENSA7_64970</name>
</gene>
<dbReference type="AlphaFoldDB" id="A0A2S9Y0C0"/>
<dbReference type="SUPFAM" id="SSF47823">
    <property type="entry name" value="lambda integrase-like, N-terminal domain"/>
    <property type="match status" value="1"/>
</dbReference>
<evidence type="ECO:0008006" key="4">
    <source>
        <dbReference type="Google" id="ProtNLM"/>
    </source>
</evidence>
<reference evidence="2 3" key="1">
    <citation type="submission" date="2018-03" db="EMBL/GenBank/DDBJ databases">
        <title>Draft Genome Sequences of the Obligatory Marine Myxobacteria Enhygromyxa salina SWB007.</title>
        <authorList>
            <person name="Poehlein A."/>
            <person name="Moghaddam J.A."/>
            <person name="Harms H."/>
            <person name="Alanjari M."/>
            <person name="Koenig G.M."/>
            <person name="Daniel R."/>
            <person name="Schaeberle T.F."/>
        </authorList>
    </citation>
    <scope>NUCLEOTIDE SEQUENCE [LARGE SCALE GENOMIC DNA]</scope>
    <source>
        <strain evidence="2 3">SWB007</strain>
    </source>
</reference>
<dbReference type="GO" id="GO:0003677">
    <property type="term" value="F:DNA binding"/>
    <property type="evidence" value="ECO:0007669"/>
    <property type="project" value="UniProtKB-KW"/>
</dbReference>
<sequence>MWRVVQGDLDPYSGTGTLLLVSGVARRAQALMDQIRRRLVKLAEMSPAELAEMGAGLNAELGSLADMVARAQGLTSAEDPLGGTYRQEIANLRNWLRAQDESPDCPVAPELVAAWLKELARDRAAVTMGRYVAGIRAWHRAEGHADPTESDEVREVIAGLDTD</sequence>
<dbReference type="Gene3D" id="1.10.150.130">
    <property type="match status" value="1"/>
</dbReference>
<accession>A0A2S9Y0C0</accession>
<proteinExistence type="predicted"/>
<organism evidence="2 3">
    <name type="scientific">Enhygromyxa salina</name>
    <dbReference type="NCBI Taxonomy" id="215803"/>
    <lineage>
        <taxon>Bacteria</taxon>
        <taxon>Pseudomonadati</taxon>
        <taxon>Myxococcota</taxon>
        <taxon>Polyangia</taxon>
        <taxon>Nannocystales</taxon>
        <taxon>Nannocystaceae</taxon>
        <taxon>Enhygromyxa</taxon>
    </lineage>
</organism>
<evidence type="ECO:0000313" key="3">
    <source>
        <dbReference type="Proteomes" id="UP000238823"/>
    </source>
</evidence>
<keyword evidence="1" id="KW-0238">DNA-binding</keyword>
<dbReference type="EMBL" id="PVNL01000124">
    <property type="protein sequence ID" value="PRP98554.1"/>
    <property type="molecule type" value="Genomic_DNA"/>
</dbReference>